<dbReference type="AlphaFoldDB" id="A0ABD2ALX4"/>
<keyword evidence="3" id="KW-1185">Reference proteome</keyword>
<comment type="caution">
    <text evidence="2">The sequence shown here is derived from an EMBL/GenBank/DDBJ whole genome shotgun (WGS) entry which is preliminary data.</text>
</comment>
<sequence>MSHKMQKQGAPPVHGGKFQWPETRRDETRRDATRRNDLPLLVSHEIDRKKYRTRLERVHRICV</sequence>
<evidence type="ECO:0000313" key="3">
    <source>
        <dbReference type="Proteomes" id="UP001607302"/>
    </source>
</evidence>
<organism evidence="2 3">
    <name type="scientific">Vespula squamosa</name>
    <name type="common">Southern yellow jacket</name>
    <name type="synonym">Wasp</name>
    <dbReference type="NCBI Taxonomy" id="30214"/>
    <lineage>
        <taxon>Eukaryota</taxon>
        <taxon>Metazoa</taxon>
        <taxon>Ecdysozoa</taxon>
        <taxon>Arthropoda</taxon>
        <taxon>Hexapoda</taxon>
        <taxon>Insecta</taxon>
        <taxon>Pterygota</taxon>
        <taxon>Neoptera</taxon>
        <taxon>Endopterygota</taxon>
        <taxon>Hymenoptera</taxon>
        <taxon>Apocrita</taxon>
        <taxon>Aculeata</taxon>
        <taxon>Vespoidea</taxon>
        <taxon>Vespidae</taxon>
        <taxon>Vespinae</taxon>
        <taxon>Vespula</taxon>
    </lineage>
</organism>
<feature type="compositionally biased region" description="Basic and acidic residues" evidence="1">
    <location>
        <begin position="22"/>
        <end position="37"/>
    </location>
</feature>
<gene>
    <name evidence="2" type="ORF">V1478_010256</name>
</gene>
<proteinExistence type="predicted"/>
<evidence type="ECO:0000256" key="1">
    <source>
        <dbReference type="SAM" id="MobiDB-lite"/>
    </source>
</evidence>
<evidence type="ECO:0000313" key="2">
    <source>
        <dbReference type="EMBL" id="KAL2720680.1"/>
    </source>
</evidence>
<reference evidence="2 3" key="1">
    <citation type="journal article" date="2024" name="Ann. Entomol. Soc. Am.">
        <title>Genomic analyses of the southern and eastern yellowjacket wasps (Hymenoptera: Vespidae) reveal evolutionary signatures of social life.</title>
        <authorList>
            <person name="Catto M.A."/>
            <person name="Caine P.B."/>
            <person name="Orr S.E."/>
            <person name="Hunt B.G."/>
            <person name="Goodisman M.A.D."/>
        </authorList>
    </citation>
    <scope>NUCLEOTIDE SEQUENCE [LARGE SCALE GENOMIC DNA]</scope>
    <source>
        <strain evidence="2">233</strain>
        <tissue evidence="2">Head and thorax</tissue>
    </source>
</reference>
<accession>A0ABD2ALX4</accession>
<protein>
    <submittedName>
        <fullName evidence="2">Uncharacterized protein</fullName>
    </submittedName>
</protein>
<name>A0ABD2ALX4_VESSQ</name>
<dbReference type="Proteomes" id="UP001607302">
    <property type="component" value="Unassembled WGS sequence"/>
</dbReference>
<feature type="region of interest" description="Disordered" evidence="1">
    <location>
        <begin position="1"/>
        <end position="38"/>
    </location>
</feature>
<dbReference type="EMBL" id="JAUDFV010000146">
    <property type="protein sequence ID" value="KAL2720680.1"/>
    <property type="molecule type" value="Genomic_DNA"/>
</dbReference>